<dbReference type="PROSITE" id="PS51352">
    <property type="entry name" value="THIOREDOXIN_2"/>
    <property type="match status" value="1"/>
</dbReference>
<dbReference type="SUPFAM" id="SSF52833">
    <property type="entry name" value="Thioredoxin-like"/>
    <property type="match status" value="1"/>
</dbReference>
<dbReference type="EMBL" id="HE573025">
    <property type="protein sequence ID" value="CCC50766.1"/>
    <property type="molecule type" value="Genomic_DNA"/>
</dbReference>
<reference evidence="2" key="1">
    <citation type="journal article" date="2012" name="Proc. Natl. Acad. Sci. U.S.A.">
        <title>Antigenic diversity is generated by distinct evolutionary mechanisms in African trypanosome species.</title>
        <authorList>
            <person name="Jackson A.P."/>
            <person name="Berry A."/>
            <person name="Aslett M."/>
            <person name="Allison H.C."/>
            <person name="Burton P."/>
            <person name="Vavrova-Anderson J."/>
            <person name="Brown R."/>
            <person name="Browne H."/>
            <person name="Corton N."/>
            <person name="Hauser H."/>
            <person name="Gamble J."/>
            <person name="Gilderthorp R."/>
            <person name="Marcello L."/>
            <person name="McQuillan J."/>
            <person name="Otto T.D."/>
            <person name="Quail M.A."/>
            <person name="Sanders M.J."/>
            <person name="van Tonder A."/>
            <person name="Ginger M.L."/>
            <person name="Field M.C."/>
            <person name="Barry J.D."/>
            <person name="Hertz-Fowler C."/>
            <person name="Berriman M."/>
        </authorList>
    </citation>
    <scope>NUCLEOTIDE SEQUENCE</scope>
    <source>
        <strain evidence="2">Y486</strain>
    </source>
</reference>
<evidence type="ECO:0000313" key="2">
    <source>
        <dbReference type="EMBL" id="CCC50766.1"/>
    </source>
</evidence>
<dbReference type="OMA" id="DNTEKMA"/>
<dbReference type="VEuPathDB" id="TriTrypDB:TvY486_0905870"/>
<gene>
    <name evidence="2" type="ORF">TVY486_0905870</name>
</gene>
<protein>
    <recommendedName>
        <fullName evidence="1">Thioredoxin domain-containing protein</fullName>
    </recommendedName>
</protein>
<organism evidence="2">
    <name type="scientific">Trypanosoma vivax (strain Y486)</name>
    <dbReference type="NCBI Taxonomy" id="1055687"/>
    <lineage>
        <taxon>Eukaryota</taxon>
        <taxon>Discoba</taxon>
        <taxon>Euglenozoa</taxon>
        <taxon>Kinetoplastea</taxon>
        <taxon>Metakinetoplastina</taxon>
        <taxon>Trypanosomatida</taxon>
        <taxon>Trypanosomatidae</taxon>
        <taxon>Trypanosoma</taxon>
        <taxon>Duttonella</taxon>
    </lineage>
</organism>
<proteinExistence type="predicted"/>
<name>G0U3B0_TRYVY</name>
<sequence length="156" mass="16409">MPAKKRVSKKSAPPPPPPVVLHASTLEEFGTTVERHEGPCLVAVVTSFCNYCAATVLPYLENLNSTRTPAMSKLNIVVIEASTQSSELCKSLGVKAIPTFFCYSYGKQVLSFQGDNVNKALLLAKIAIQRAEEDKIALDAAAAAAAAAAANGDTVS</sequence>
<dbReference type="InterPro" id="IPR013766">
    <property type="entry name" value="Thioredoxin_domain"/>
</dbReference>
<dbReference type="Gene3D" id="3.40.30.10">
    <property type="entry name" value="Glutaredoxin"/>
    <property type="match status" value="1"/>
</dbReference>
<accession>G0U3B0</accession>
<dbReference type="Pfam" id="PF00085">
    <property type="entry name" value="Thioredoxin"/>
    <property type="match status" value="1"/>
</dbReference>
<dbReference type="CDD" id="cd02947">
    <property type="entry name" value="TRX_family"/>
    <property type="match status" value="1"/>
</dbReference>
<dbReference type="AlphaFoldDB" id="G0U3B0"/>
<dbReference type="InterPro" id="IPR036249">
    <property type="entry name" value="Thioredoxin-like_sf"/>
</dbReference>
<feature type="domain" description="Thioredoxin" evidence="1">
    <location>
        <begin position="10"/>
        <end position="131"/>
    </location>
</feature>
<evidence type="ECO:0000259" key="1">
    <source>
        <dbReference type="PROSITE" id="PS51352"/>
    </source>
</evidence>